<sequence length="150" mass="16422">MVYKPVGTTSPPETASKRSKVTIQPEKVIPAKHYLEPSAEQQAPKRAKVTRKFKLEAASSDEETETDTEALVSRIISNFVRLPAFANIIANLAQSKAVEQFQTSKKCSITNPLQVLEQGSLSIVCILASTVFPTQGFEEQDSDTITSSSY</sequence>
<keyword evidence="2" id="KW-1185">Reference proteome</keyword>
<protein>
    <submittedName>
        <fullName evidence="1">Uncharacterized protein</fullName>
    </submittedName>
</protein>
<gene>
    <name evidence="1" type="ORF">RHMOL_Rhmol03G0138900</name>
</gene>
<dbReference type="Proteomes" id="UP001062846">
    <property type="component" value="Chromosome 3"/>
</dbReference>
<reference evidence="1" key="1">
    <citation type="submission" date="2022-02" db="EMBL/GenBank/DDBJ databases">
        <title>Plant Genome Project.</title>
        <authorList>
            <person name="Zhang R.-G."/>
        </authorList>
    </citation>
    <scope>NUCLEOTIDE SEQUENCE</scope>
    <source>
        <strain evidence="1">AT1</strain>
    </source>
</reference>
<evidence type="ECO:0000313" key="1">
    <source>
        <dbReference type="EMBL" id="KAI8563821.1"/>
    </source>
</evidence>
<name>A0ACC0PF98_RHOML</name>
<accession>A0ACC0PF98</accession>
<organism evidence="1 2">
    <name type="scientific">Rhododendron molle</name>
    <name type="common">Chinese azalea</name>
    <name type="synonym">Azalea mollis</name>
    <dbReference type="NCBI Taxonomy" id="49168"/>
    <lineage>
        <taxon>Eukaryota</taxon>
        <taxon>Viridiplantae</taxon>
        <taxon>Streptophyta</taxon>
        <taxon>Embryophyta</taxon>
        <taxon>Tracheophyta</taxon>
        <taxon>Spermatophyta</taxon>
        <taxon>Magnoliopsida</taxon>
        <taxon>eudicotyledons</taxon>
        <taxon>Gunneridae</taxon>
        <taxon>Pentapetalae</taxon>
        <taxon>asterids</taxon>
        <taxon>Ericales</taxon>
        <taxon>Ericaceae</taxon>
        <taxon>Ericoideae</taxon>
        <taxon>Rhodoreae</taxon>
        <taxon>Rhododendron</taxon>
    </lineage>
</organism>
<evidence type="ECO:0000313" key="2">
    <source>
        <dbReference type="Proteomes" id="UP001062846"/>
    </source>
</evidence>
<dbReference type="EMBL" id="CM046390">
    <property type="protein sequence ID" value="KAI8563821.1"/>
    <property type="molecule type" value="Genomic_DNA"/>
</dbReference>
<proteinExistence type="predicted"/>
<comment type="caution">
    <text evidence="1">The sequence shown here is derived from an EMBL/GenBank/DDBJ whole genome shotgun (WGS) entry which is preliminary data.</text>
</comment>